<dbReference type="STRING" id="1121279.SAMN02745887_01191"/>
<keyword evidence="4" id="KW-0732">Signal</keyword>
<dbReference type="InterPro" id="IPR008816">
    <property type="entry name" value="Gly_zipper_2TM_dom"/>
</dbReference>
<dbReference type="Pfam" id="PF05433">
    <property type="entry name" value="Rick_17kDa_Anti"/>
    <property type="match status" value="1"/>
</dbReference>
<dbReference type="OrthoDB" id="9132795at2"/>
<evidence type="ECO:0000256" key="2">
    <source>
        <dbReference type="ARBA" id="ARBA00023136"/>
    </source>
</evidence>
<dbReference type="AlphaFoldDB" id="A0A1K2HC04"/>
<evidence type="ECO:0000313" key="7">
    <source>
        <dbReference type="Proteomes" id="UP000186513"/>
    </source>
</evidence>
<feature type="domain" description="Glycine zipper 2TM" evidence="5">
    <location>
        <begin position="71"/>
        <end position="112"/>
    </location>
</feature>
<dbReference type="RefSeq" id="WP_072427726.1">
    <property type="nucleotide sequence ID" value="NZ_FPKR01000004.1"/>
</dbReference>
<sequence>MNKSMLTGVVIGGGLALSLGAVASYQAFKGPEYAEVLQVAAVKETIKTPEKVCRDVQVTHKREVKDENRIAGTVIGGLIGGALGNQVGGGNGKKLATVAGVAGGAYAGNQVQKNMQDKDTYTTSEQRCKTVTKSREETVGYDVQYRLDGKVATVRMDAPPSSDRIPVKDGQLQLSEVTVAPRPSK</sequence>
<dbReference type="GO" id="GO:0019867">
    <property type="term" value="C:outer membrane"/>
    <property type="evidence" value="ECO:0007669"/>
    <property type="project" value="InterPro"/>
</dbReference>
<evidence type="ECO:0000256" key="3">
    <source>
        <dbReference type="SAM" id="MobiDB-lite"/>
    </source>
</evidence>
<feature type="signal peptide" evidence="4">
    <location>
        <begin position="1"/>
        <end position="23"/>
    </location>
</feature>
<name>A0A1K2HC04_9NEIS</name>
<evidence type="ECO:0000256" key="1">
    <source>
        <dbReference type="ARBA" id="ARBA00004370"/>
    </source>
</evidence>
<dbReference type="PANTHER" id="PTHR35603:SF2">
    <property type="entry name" value="OUTER MEMBRANE LIPOPROTEIN"/>
    <property type="match status" value="1"/>
</dbReference>
<proteinExistence type="predicted"/>
<evidence type="ECO:0000313" key="6">
    <source>
        <dbReference type="EMBL" id="SFZ74271.1"/>
    </source>
</evidence>
<dbReference type="Proteomes" id="UP000186513">
    <property type="component" value="Unassembled WGS sequence"/>
</dbReference>
<feature type="region of interest" description="Disordered" evidence="3">
    <location>
        <begin position="156"/>
        <end position="185"/>
    </location>
</feature>
<dbReference type="NCBIfam" id="NF008437">
    <property type="entry name" value="PRK11280.1"/>
    <property type="match status" value="1"/>
</dbReference>
<organism evidence="6 7">
    <name type="scientific">Chitinimonas taiwanensis DSM 18899</name>
    <dbReference type="NCBI Taxonomy" id="1121279"/>
    <lineage>
        <taxon>Bacteria</taxon>
        <taxon>Pseudomonadati</taxon>
        <taxon>Pseudomonadota</taxon>
        <taxon>Betaproteobacteria</taxon>
        <taxon>Neisseriales</taxon>
        <taxon>Chitinibacteraceae</taxon>
        <taxon>Chitinimonas</taxon>
    </lineage>
</organism>
<keyword evidence="2" id="KW-0472">Membrane</keyword>
<evidence type="ECO:0000259" key="5">
    <source>
        <dbReference type="Pfam" id="PF05433"/>
    </source>
</evidence>
<protein>
    <submittedName>
        <fullName evidence="6">Uncharacterized conserved protein YcfJ, contains glycine zipper 2TM domain</fullName>
    </submittedName>
</protein>
<accession>A0A1K2HC04</accession>
<gene>
    <name evidence="6" type="ORF">SAMN02745887_01191</name>
</gene>
<evidence type="ECO:0000256" key="4">
    <source>
        <dbReference type="SAM" id="SignalP"/>
    </source>
</evidence>
<feature type="chain" id="PRO_5012091828" evidence="4">
    <location>
        <begin position="24"/>
        <end position="185"/>
    </location>
</feature>
<reference evidence="6 7" key="1">
    <citation type="submission" date="2016-11" db="EMBL/GenBank/DDBJ databases">
        <authorList>
            <person name="Jaros S."/>
            <person name="Januszkiewicz K."/>
            <person name="Wedrychowicz H."/>
        </authorList>
    </citation>
    <scope>NUCLEOTIDE SEQUENCE [LARGE SCALE GENOMIC DNA]</scope>
    <source>
        <strain evidence="6 7">DSM 18899</strain>
    </source>
</reference>
<dbReference type="EMBL" id="FPKR01000004">
    <property type="protein sequence ID" value="SFZ74271.1"/>
    <property type="molecule type" value="Genomic_DNA"/>
</dbReference>
<comment type="subcellular location">
    <subcellularLocation>
        <location evidence="1">Membrane</location>
    </subcellularLocation>
</comment>
<dbReference type="PANTHER" id="PTHR35603">
    <property type="match status" value="1"/>
</dbReference>
<keyword evidence="7" id="KW-1185">Reference proteome</keyword>
<dbReference type="InterPro" id="IPR051407">
    <property type="entry name" value="Bact_OM_lipoprot/Surf_antigen"/>
</dbReference>